<dbReference type="InterPro" id="IPR040090">
    <property type="entry name" value="TXNDC16"/>
</dbReference>
<evidence type="ECO:0000313" key="4">
    <source>
        <dbReference type="EMBL" id="PIK52492.1"/>
    </source>
</evidence>
<feature type="region of interest" description="Disordered" evidence="1">
    <location>
        <begin position="291"/>
        <end position="327"/>
    </location>
</feature>
<dbReference type="Proteomes" id="UP000230750">
    <property type="component" value="Unassembled WGS sequence"/>
</dbReference>
<dbReference type="EMBL" id="MRZV01000326">
    <property type="protein sequence ID" value="PIK52492.1"/>
    <property type="molecule type" value="Genomic_DNA"/>
</dbReference>
<dbReference type="InterPro" id="IPR057642">
    <property type="entry name" value="TXNDC16_2nd"/>
</dbReference>
<dbReference type="STRING" id="307972.A0A2G8KWZ7"/>
<name>A0A2G8KWZ7_STIJA</name>
<comment type="caution">
    <text evidence="4">The sequence shown here is derived from an EMBL/GenBank/DDBJ whole genome shotgun (WGS) entry which is preliminary data.</text>
</comment>
<accession>A0A2G8KWZ7</accession>
<gene>
    <name evidence="4" type="ORF">BSL78_10590</name>
</gene>
<reference evidence="4 5" key="1">
    <citation type="journal article" date="2017" name="PLoS Biol.">
        <title>The sea cucumber genome provides insights into morphological evolution and visceral regeneration.</title>
        <authorList>
            <person name="Zhang X."/>
            <person name="Sun L."/>
            <person name="Yuan J."/>
            <person name="Sun Y."/>
            <person name="Gao Y."/>
            <person name="Zhang L."/>
            <person name="Li S."/>
            <person name="Dai H."/>
            <person name="Hamel J.F."/>
            <person name="Liu C."/>
            <person name="Yu Y."/>
            <person name="Liu S."/>
            <person name="Lin W."/>
            <person name="Guo K."/>
            <person name="Jin S."/>
            <person name="Xu P."/>
            <person name="Storey K.B."/>
            <person name="Huan P."/>
            <person name="Zhang T."/>
            <person name="Zhou Y."/>
            <person name="Zhang J."/>
            <person name="Lin C."/>
            <person name="Li X."/>
            <person name="Xing L."/>
            <person name="Huo D."/>
            <person name="Sun M."/>
            <person name="Wang L."/>
            <person name="Mercier A."/>
            <person name="Li F."/>
            <person name="Yang H."/>
            <person name="Xiang J."/>
        </authorList>
    </citation>
    <scope>NUCLEOTIDE SEQUENCE [LARGE SCALE GENOMIC DNA]</scope>
    <source>
        <strain evidence="4">Shaxun</strain>
        <tissue evidence="4">Muscle</tissue>
    </source>
</reference>
<dbReference type="OrthoDB" id="427280at2759"/>
<evidence type="ECO:0000256" key="1">
    <source>
        <dbReference type="SAM" id="MobiDB-lite"/>
    </source>
</evidence>
<keyword evidence="5" id="KW-1185">Reference proteome</keyword>
<dbReference type="Pfam" id="PF24508">
    <property type="entry name" value="TXNDC16_N"/>
    <property type="match status" value="1"/>
</dbReference>
<organism evidence="4 5">
    <name type="scientific">Stichopus japonicus</name>
    <name type="common">Sea cucumber</name>
    <dbReference type="NCBI Taxonomy" id="307972"/>
    <lineage>
        <taxon>Eukaryota</taxon>
        <taxon>Metazoa</taxon>
        <taxon>Echinodermata</taxon>
        <taxon>Eleutherozoa</taxon>
        <taxon>Echinozoa</taxon>
        <taxon>Holothuroidea</taxon>
        <taxon>Aspidochirotacea</taxon>
        <taxon>Aspidochirotida</taxon>
        <taxon>Stichopodidae</taxon>
        <taxon>Apostichopus</taxon>
    </lineage>
</organism>
<dbReference type="PANTHER" id="PTHR22699">
    <property type="entry name" value="THIOREDOXIN DOMAIN-CONTAINING PROTEIN 16"/>
    <property type="match status" value="1"/>
</dbReference>
<sequence>MFSRLIVSHLQKTMNVMKKKEDSDKVHFFRHGRLLTDLPLDSMFNFDAIVANILHLVLLQEVPLLQTRAELEEMMRRTSGKRDVIFARMRAVGIFEDRAFIETAFAFNQKYQFIMTTVNDNFGIDSNWEPGSNSIWLLQCKNTIPGKQCPAIPFMNAISLEKLIVFIKGLEVTNAKHLSMRCGELTEGSHVGFLHLTIPVVYLSGSKCDIQGLRSTMHTLAAEFMGNVGFILVNRDTVTENMQAIWDLSTSLKCTSVCAVLETEDSLEMIDEFTIEDLRLGLKKILEKQKSEDLEHKEDDEDIDEDEDEDEVDGSSEELYSTSQETQDDPVEVALFKLQADRQLNISETVQLTDKTFPEFISSTSVTMVLFTVKYVGWFGKCYLKRKQQFKTDSFSLLCVVRNYLNSLPGSEEQAGLEPSRANLPQRRPQTE</sequence>
<feature type="region of interest" description="Disordered" evidence="1">
    <location>
        <begin position="411"/>
        <end position="432"/>
    </location>
</feature>
<protein>
    <submittedName>
        <fullName evidence="4">Putative thioredoxin domain-containing protein 16-like</fullName>
    </submittedName>
</protein>
<evidence type="ECO:0000259" key="2">
    <source>
        <dbReference type="Pfam" id="PF24508"/>
    </source>
</evidence>
<evidence type="ECO:0000259" key="3">
    <source>
        <dbReference type="Pfam" id="PF24509"/>
    </source>
</evidence>
<dbReference type="InterPro" id="IPR057639">
    <property type="entry name" value="TXNDC16_N"/>
</dbReference>
<proteinExistence type="predicted"/>
<evidence type="ECO:0000313" key="5">
    <source>
        <dbReference type="Proteomes" id="UP000230750"/>
    </source>
</evidence>
<dbReference type="AlphaFoldDB" id="A0A2G8KWZ7"/>
<feature type="domain" description="TXNDC16 second thioredoxin-like" evidence="3">
    <location>
        <begin position="57"/>
        <end position="171"/>
    </location>
</feature>
<dbReference type="Pfam" id="PF24509">
    <property type="entry name" value="TXNDC16_2nd"/>
    <property type="match status" value="1"/>
</dbReference>
<feature type="domain" description="TXNDC16 N-terminal" evidence="2">
    <location>
        <begin position="15"/>
        <end position="54"/>
    </location>
</feature>
<dbReference type="PANTHER" id="PTHR22699:SF1">
    <property type="entry name" value="THIOREDOXIN DOMAIN-CONTAINING PROTEIN 16"/>
    <property type="match status" value="1"/>
</dbReference>
<feature type="compositionally biased region" description="Acidic residues" evidence="1">
    <location>
        <begin position="298"/>
        <end position="316"/>
    </location>
</feature>